<accession>A0A1G7BSS3</accession>
<name>A0A1G7BSS3_9FLAO</name>
<sequence>MKKLGLVVFILLGGLRVNAQIGKVYDLLERLEERIQLGRQHLDSVSLSDKKFVLIKDFEDHIERQFIIFKTKSVTYVEVFDDKQNGQSSSNIFMGDVVRKKDAVSVRLTTLENRRLPIPMSKNLIIAKQGELLYLVDANTKDRWIDQEFFEKQQNKKKQ</sequence>
<dbReference type="AlphaFoldDB" id="A0A1G7BSS3"/>
<evidence type="ECO:0000313" key="2">
    <source>
        <dbReference type="Proteomes" id="UP000198517"/>
    </source>
</evidence>
<dbReference type="Proteomes" id="UP000198517">
    <property type="component" value="Unassembled WGS sequence"/>
</dbReference>
<reference evidence="1 2" key="1">
    <citation type="submission" date="2016-10" db="EMBL/GenBank/DDBJ databases">
        <authorList>
            <person name="de Groot N.N."/>
        </authorList>
    </citation>
    <scope>NUCLEOTIDE SEQUENCE [LARGE SCALE GENOMIC DNA]</scope>
    <source>
        <strain evidence="1 2">DSM 24015</strain>
    </source>
</reference>
<dbReference type="STRING" id="1071918.SAMN05421544_106110"/>
<proteinExistence type="predicted"/>
<organism evidence="1 2">
    <name type="scientific">Riemerella columbipharyngis</name>
    <dbReference type="NCBI Taxonomy" id="1071918"/>
    <lineage>
        <taxon>Bacteria</taxon>
        <taxon>Pseudomonadati</taxon>
        <taxon>Bacteroidota</taxon>
        <taxon>Flavobacteriia</taxon>
        <taxon>Flavobacteriales</taxon>
        <taxon>Weeksellaceae</taxon>
        <taxon>Riemerella</taxon>
    </lineage>
</organism>
<dbReference type="EMBL" id="FNAS01000006">
    <property type="protein sequence ID" value="SDE30158.1"/>
    <property type="molecule type" value="Genomic_DNA"/>
</dbReference>
<gene>
    <name evidence="1" type="ORF">SAMN05421544_106110</name>
</gene>
<dbReference type="OrthoDB" id="1270560at2"/>
<keyword evidence="2" id="KW-1185">Reference proteome</keyword>
<dbReference type="RefSeq" id="WP_092736381.1">
    <property type="nucleotide sequence ID" value="NZ_FNAS01000006.1"/>
</dbReference>
<evidence type="ECO:0000313" key="1">
    <source>
        <dbReference type="EMBL" id="SDE30158.1"/>
    </source>
</evidence>
<protein>
    <submittedName>
        <fullName evidence="1">Uncharacterized protein</fullName>
    </submittedName>
</protein>